<keyword evidence="2" id="KW-0547">Nucleotide-binding</keyword>
<dbReference type="GO" id="GO:0004518">
    <property type="term" value="F:nuclease activity"/>
    <property type="evidence" value="ECO:0007669"/>
    <property type="project" value="UniProtKB-KW"/>
</dbReference>
<dbReference type="PANTHER" id="PTHR12395">
    <property type="entry name" value="DOM-3 RELATED"/>
    <property type="match status" value="1"/>
</dbReference>
<dbReference type="GO" id="GO:0046872">
    <property type="term" value="F:metal ion binding"/>
    <property type="evidence" value="ECO:0007669"/>
    <property type="project" value="UniProtKB-KW"/>
</dbReference>
<dbReference type="EMBL" id="JACMRX010000003">
    <property type="protein sequence ID" value="KAF7993025.1"/>
    <property type="molecule type" value="Genomic_DNA"/>
</dbReference>
<sequence length="358" mass="42305">MFSYKSFFGSNKQLPITKPKVIGYYSIDGNKRWSSDASQLNYYYPSARSKKNPNYDLNNGMENVIRDETRCDKIIDDILLWIKKNYDKVPVDPKTGKWLEADFVCRRGHLTTIMNSLYDKKDKWTIRACKYRGTIYICQYDSEQDKLEKKNIRYDERKYMSWGFKFEKYLSTQNPEIPPDTESPVNEIEAFHCVFKTRLDDKILLYGAEVDAVVSDKILMEPLPLDKLKFVELKTSKIIQHDGQQKSFDKWKLFNWWGQSFMVGIDKIICGFRNEVGVVKKIEEFSVSDMSTKYLHYWNAQTSINLLGQFLEFVEDNVKDDYNETIYLFKKIPYGNIIMSKEPGNSKEYSFLPPWFTQ</sequence>
<accession>A0A834XVR5</accession>
<dbReference type="EC" id="3.6.1.-" evidence="2"/>
<dbReference type="GO" id="GO:0003723">
    <property type="term" value="F:RNA binding"/>
    <property type="evidence" value="ECO:0007669"/>
    <property type="project" value="UniProtKB-KW"/>
</dbReference>
<organism evidence="4 5">
    <name type="scientific">Aphidius gifuensis</name>
    <name type="common">Parasitoid wasp</name>
    <dbReference type="NCBI Taxonomy" id="684658"/>
    <lineage>
        <taxon>Eukaryota</taxon>
        <taxon>Metazoa</taxon>
        <taxon>Ecdysozoa</taxon>
        <taxon>Arthropoda</taxon>
        <taxon>Hexapoda</taxon>
        <taxon>Insecta</taxon>
        <taxon>Pterygota</taxon>
        <taxon>Neoptera</taxon>
        <taxon>Endopterygota</taxon>
        <taxon>Hymenoptera</taxon>
        <taxon>Apocrita</taxon>
        <taxon>Ichneumonoidea</taxon>
        <taxon>Braconidae</taxon>
        <taxon>Aphidiinae</taxon>
        <taxon>Aphidius</taxon>
    </lineage>
</organism>
<keyword evidence="2" id="KW-0540">Nuclease</keyword>
<keyword evidence="2" id="KW-0694">RNA-binding</keyword>
<comment type="similarity">
    <text evidence="1 2">Belongs to the DXO/Dom3Z family.</text>
</comment>
<dbReference type="GO" id="GO:0005829">
    <property type="term" value="C:cytosol"/>
    <property type="evidence" value="ECO:0007669"/>
    <property type="project" value="TreeGrafter"/>
</dbReference>
<feature type="domain" description="RAI1-like" evidence="3">
    <location>
        <begin position="18"/>
        <end position="356"/>
    </location>
</feature>
<dbReference type="PANTHER" id="PTHR12395:SF9">
    <property type="entry name" value="DECAPPING AND EXORIBONUCLEASE PROTEIN"/>
    <property type="match status" value="1"/>
</dbReference>
<keyword evidence="2" id="KW-0378">Hydrolase</keyword>
<reference evidence="4 5" key="1">
    <citation type="submission" date="2020-08" db="EMBL/GenBank/DDBJ databases">
        <title>Aphidius gifuensis genome sequencing and assembly.</title>
        <authorList>
            <person name="Du Z."/>
        </authorList>
    </citation>
    <scope>NUCLEOTIDE SEQUENCE [LARGE SCALE GENOMIC DNA]</scope>
    <source>
        <strain evidence="4">YNYX2018</strain>
        <tissue evidence="4">Adults</tissue>
    </source>
</reference>
<dbReference type="GO" id="GO:0000956">
    <property type="term" value="P:nuclear-transcribed mRNA catabolic process"/>
    <property type="evidence" value="ECO:0007669"/>
    <property type="project" value="TreeGrafter"/>
</dbReference>
<dbReference type="GO" id="GO:0110155">
    <property type="term" value="P:NAD-cap decapping"/>
    <property type="evidence" value="ECO:0007669"/>
    <property type="project" value="TreeGrafter"/>
</dbReference>
<dbReference type="Pfam" id="PF08652">
    <property type="entry name" value="RAI1"/>
    <property type="match status" value="1"/>
</dbReference>
<keyword evidence="2" id="KW-0539">Nucleus</keyword>
<name>A0A834XVR5_APHGI</name>
<comment type="subcellular location">
    <subcellularLocation>
        <location evidence="2">Nucleus</location>
    </subcellularLocation>
</comment>
<keyword evidence="2" id="KW-0479">Metal-binding</keyword>
<protein>
    <recommendedName>
        <fullName evidence="2">Decapping nuclease</fullName>
        <ecNumber evidence="2">3.6.1.-</ecNumber>
    </recommendedName>
</protein>
<comment type="function">
    <text evidence="2">Decapping enzyme for NAD-capped RNAs: specifically hydrolyzes the nicotinamide adenine dinucleotide (NAD) cap from a subset of RNAs by removing the entire NAD moiety from the 5'-end of an NAD-capped RNA.</text>
</comment>
<comment type="caution">
    <text evidence="4">The sequence shown here is derived from an EMBL/GenBank/DDBJ whole genome shotgun (WGS) entry which is preliminary data.</text>
</comment>
<proteinExistence type="inferred from homology"/>
<evidence type="ECO:0000256" key="1">
    <source>
        <dbReference type="ARBA" id="ARBA00006562"/>
    </source>
</evidence>
<evidence type="ECO:0000256" key="2">
    <source>
        <dbReference type="RuleBase" id="RU367113"/>
    </source>
</evidence>
<dbReference type="GO" id="GO:0000166">
    <property type="term" value="F:nucleotide binding"/>
    <property type="evidence" value="ECO:0007669"/>
    <property type="project" value="UniProtKB-KW"/>
</dbReference>
<keyword evidence="5" id="KW-1185">Reference proteome</keyword>
<dbReference type="Proteomes" id="UP000639338">
    <property type="component" value="Unassembled WGS sequence"/>
</dbReference>
<dbReference type="OrthoDB" id="5853397at2759"/>
<evidence type="ECO:0000313" key="5">
    <source>
        <dbReference type="Proteomes" id="UP000639338"/>
    </source>
</evidence>
<gene>
    <name evidence="4" type="ORF">HCN44_005806</name>
</gene>
<evidence type="ECO:0000313" key="4">
    <source>
        <dbReference type="EMBL" id="KAF7993025.1"/>
    </source>
</evidence>
<dbReference type="InterPro" id="IPR039039">
    <property type="entry name" value="RAI1-like_fam"/>
</dbReference>
<comment type="cofactor">
    <cofactor evidence="2">
        <name>a divalent metal cation</name>
        <dbReference type="ChEBI" id="CHEBI:60240"/>
    </cofactor>
</comment>
<dbReference type="GO" id="GO:0034353">
    <property type="term" value="F:mRNA 5'-diphosphatase activity"/>
    <property type="evidence" value="ECO:0007669"/>
    <property type="project" value="TreeGrafter"/>
</dbReference>
<dbReference type="InterPro" id="IPR013961">
    <property type="entry name" value="RAI1"/>
</dbReference>
<evidence type="ECO:0000259" key="3">
    <source>
        <dbReference type="Pfam" id="PF08652"/>
    </source>
</evidence>
<dbReference type="GO" id="GO:0005634">
    <property type="term" value="C:nucleus"/>
    <property type="evidence" value="ECO:0007669"/>
    <property type="project" value="UniProtKB-SubCell"/>
</dbReference>
<dbReference type="AlphaFoldDB" id="A0A834XVR5"/>